<evidence type="ECO:0000256" key="1">
    <source>
        <dbReference type="SAM" id="SignalP"/>
    </source>
</evidence>
<reference evidence="2 3" key="1">
    <citation type="submission" date="2016-09" db="EMBL/GenBank/DDBJ databases">
        <authorList>
            <person name="Capua I."/>
            <person name="De Benedictis P."/>
            <person name="Joannis T."/>
            <person name="Lombin L.H."/>
            <person name="Cattoli G."/>
        </authorList>
    </citation>
    <scope>NUCLEOTIDE SEQUENCE [LARGE SCALE GENOMIC DNA]</scope>
    <source>
        <strain evidence="2 3">ANC 4671</strain>
    </source>
</reference>
<feature type="signal peptide" evidence="1">
    <location>
        <begin position="1"/>
        <end position="19"/>
    </location>
</feature>
<feature type="chain" id="PRO_5043144705" evidence="1">
    <location>
        <begin position="20"/>
        <end position="119"/>
    </location>
</feature>
<comment type="caution">
    <text evidence="2">The sequence shown here is derived from an EMBL/GenBank/DDBJ whole genome shotgun (WGS) entry which is preliminary data.</text>
</comment>
<name>A0A1E7REV6_9GAMM</name>
<keyword evidence="1" id="KW-0732">Signal</keyword>
<accession>A0A1E7REV6</accession>
<dbReference type="EMBL" id="MKKK01000002">
    <property type="protein sequence ID" value="OEY97929.1"/>
    <property type="molecule type" value="Genomic_DNA"/>
</dbReference>
<organism evidence="2 3">
    <name type="scientific">Acinetobacter qingfengensis</name>
    <dbReference type="NCBI Taxonomy" id="1262585"/>
    <lineage>
        <taxon>Bacteria</taxon>
        <taxon>Pseudomonadati</taxon>
        <taxon>Pseudomonadota</taxon>
        <taxon>Gammaproteobacteria</taxon>
        <taxon>Moraxellales</taxon>
        <taxon>Moraxellaceae</taxon>
        <taxon>Acinetobacter</taxon>
    </lineage>
</organism>
<evidence type="ECO:0000313" key="3">
    <source>
        <dbReference type="Proteomes" id="UP000185895"/>
    </source>
</evidence>
<dbReference type="AlphaFoldDB" id="A0A1E7REV6"/>
<gene>
    <name evidence="2" type="ORF">BJI46_07640</name>
</gene>
<proteinExistence type="predicted"/>
<sequence length="119" mass="13225">MKFLAIWGICISVTSICHADMSSGYGTANMINSSAIGSDLNPYSQSSLQSKKNGTSIIKNVYGDPDTTLNPQRSSTQQYYSLQPDNSLNLNTAPTQDKNSYSLYNKFKKQNIMQNRLQK</sequence>
<dbReference type="Proteomes" id="UP000185895">
    <property type="component" value="Unassembled WGS sequence"/>
</dbReference>
<keyword evidence="3" id="KW-1185">Reference proteome</keyword>
<protein>
    <submittedName>
        <fullName evidence="2">Uncharacterized protein</fullName>
    </submittedName>
</protein>
<dbReference type="RefSeq" id="WP_070068683.1">
    <property type="nucleotide sequence ID" value="NZ_MKKK01000002.1"/>
</dbReference>
<evidence type="ECO:0000313" key="2">
    <source>
        <dbReference type="EMBL" id="OEY97929.1"/>
    </source>
</evidence>